<accession>A0ABN8HTR5</accession>
<feature type="region of interest" description="Disordered" evidence="1">
    <location>
        <begin position="64"/>
        <end position="88"/>
    </location>
</feature>
<protein>
    <submittedName>
        <fullName evidence="2">Uncharacterized protein</fullName>
    </submittedName>
</protein>
<evidence type="ECO:0000313" key="2">
    <source>
        <dbReference type="EMBL" id="CAH2038162.1"/>
    </source>
</evidence>
<evidence type="ECO:0000313" key="3">
    <source>
        <dbReference type="Proteomes" id="UP000837857"/>
    </source>
</evidence>
<keyword evidence="3" id="KW-1185">Reference proteome</keyword>
<reference evidence="2" key="1">
    <citation type="submission" date="2022-03" db="EMBL/GenBank/DDBJ databases">
        <authorList>
            <person name="Martin H S."/>
        </authorList>
    </citation>
    <scope>NUCLEOTIDE SEQUENCE</scope>
</reference>
<organism evidence="2 3">
    <name type="scientific">Iphiclides podalirius</name>
    <name type="common">scarce swallowtail</name>
    <dbReference type="NCBI Taxonomy" id="110791"/>
    <lineage>
        <taxon>Eukaryota</taxon>
        <taxon>Metazoa</taxon>
        <taxon>Ecdysozoa</taxon>
        <taxon>Arthropoda</taxon>
        <taxon>Hexapoda</taxon>
        <taxon>Insecta</taxon>
        <taxon>Pterygota</taxon>
        <taxon>Neoptera</taxon>
        <taxon>Endopterygota</taxon>
        <taxon>Lepidoptera</taxon>
        <taxon>Glossata</taxon>
        <taxon>Ditrysia</taxon>
        <taxon>Papilionoidea</taxon>
        <taxon>Papilionidae</taxon>
        <taxon>Papilioninae</taxon>
        <taxon>Iphiclides</taxon>
    </lineage>
</organism>
<feature type="compositionally biased region" description="Basic and acidic residues" evidence="1">
    <location>
        <begin position="72"/>
        <end position="85"/>
    </location>
</feature>
<proteinExistence type="predicted"/>
<feature type="region of interest" description="Disordered" evidence="1">
    <location>
        <begin position="1"/>
        <end position="22"/>
    </location>
</feature>
<dbReference type="Proteomes" id="UP000837857">
    <property type="component" value="Chromosome 10"/>
</dbReference>
<gene>
    <name evidence="2" type="ORF">IPOD504_LOCUS1485</name>
</gene>
<dbReference type="EMBL" id="OW152822">
    <property type="protein sequence ID" value="CAH2038162.1"/>
    <property type="molecule type" value="Genomic_DNA"/>
</dbReference>
<name>A0ABN8HTR5_9NEOP</name>
<feature type="non-terminal residue" evidence="2">
    <location>
        <position position="1"/>
    </location>
</feature>
<sequence length="142" mass="15620">MRGRRPAVVGKSPLPGDHAAANVETGRFTRNLLVMECSRRHRSLRDLGHRSRCELKAFCRSLKPPRAASGSGREEPAARVFDRAETTQPPGQMRSYVIVKQCEYGRGQTRWMLSSGVTPICRDVTGDLGVAFHGGSRLMAAV</sequence>
<evidence type="ECO:0000256" key="1">
    <source>
        <dbReference type="SAM" id="MobiDB-lite"/>
    </source>
</evidence>